<dbReference type="PANTHER" id="PTHR39082">
    <property type="entry name" value="PHOSPHOLIPASE C-BETA-2-RELATED"/>
    <property type="match status" value="1"/>
</dbReference>
<dbReference type="Pfam" id="PF02591">
    <property type="entry name" value="Zn_ribbon_9"/>
    <property type="match status" value="1"/>
</dbReference>
<feature type="domain" description="C4-type zinc ribbon" evidence="2">
    <location>
        <begin position="205"/>
        <end position="239"/>
    </location>
</feature>
<dbReference type="InterPro" id="IPR052376">
    <property type="entry name" value="Oxidative_Scav/Glycosyltrans"/>
</dbReference>
<dbReference type="Pfam" id="PF24481">
    <property type="entry name" value="CT398_CC"/>
    <property type="match status" value="1"/>
</dbReference>
<dbReference type="RefSeq" id="WP_345712879.1">
    <property type="nucleotide sequence ID" value="NZ_BAABIL010000385.1"/>
</dbReference>
<proteinExistence type="predicted"/>
<dbReference type="InterPro" id="IPR056003">
    <property type="entry name" value="CT398_CC_hairpin"/>
</dbReference>
<keyword evidence="1" id="KW-0175">Coiled coil</keyword>
<dbReference type="EMBL" id="BAABIL010000385">
    <property type="protein sequence ID" value="GAA4984620.1"/>
    <property type="molecule type" value="Genomic_DNA"/>
</dbReference>
<gene>
    <name evidence="4" type="ORF">GCM10023225_24560</name>
</gene>
<feature type="coiled-coil region" evidence="1">
    <location>
        <begin position="118"/>
        <end position="152"/>
    </location>
</feature>
<evidence type="ECO:0000313" key="5">
    <source>
        <dbReference type="Proteomes" id="UP001501195"/>
    </source>
</evidence>
<name>A0ABP9I2A3_9ACTN</name>
<evidence type="ECO:0000313" key="4">
    <source>
        <dbReference type="EMBL" id="GAA4984620.1"/>
    </source>
</evidence>
<reference evidence="5" key="1">
    <citation type="journal article" date="2019" name="Int. J. Syst. Evol. Microbiol.">
        <title>The Global Catalogue of Microorganisms (GCM) 10K type strain sequencing project: providing services to taxonomists for standard genome sequencing and annotation.</title>
        <authorList>
            <consortium name="The Broad Institute Genomics Platform"/>
            <consortium name="The Broad Institute Genome Sequencing Center for Infectious Disease"/>
            <person name="Wu L."/>
            <person name="Ma J."/>
        </authorList>
    </citation>
    <scope>NUCLEOTIDE SEQUENCE [LARGE SCALE GENOMIC DNA]</scope>
    <source>
        <strain evidence="5">JCM 18126</strain>
    </source>
</reference>
<organism evidence="4 5">
    <name type="scientific">Kineococcus glutinatus</name>
    <dbReference type="NCBI Taxonomy" id="1070872"/>
    <lineage>
        <taxon>Bacteria</taxon>
        <taxon>Bacillati</taxon>
        <taxon>Actinomycetota</taxon>
        <taxon>Actinomycetes</taxon>
        <taxon>Kineosporiales</taxon>
        <taxon>Kineosporiaceae</taxon>
        <taxon>Kineococcus</taxon>
    </lineage>
</organism>
<evidence type="ECO:0000259" key="3">
    <source>
        <dbReference type="Pfam" id="PF24481"/>
    </source>
</evidence>
<evidence type="ECO:0000256" key="1">
    <source>
        <dbReference type="SAM" id="Coils"/>
    </source>
</evidence>
<evidence type="ECO:0000259" key="2">
    <source>
        <dbReference type="Pfam" id="PF02591"/>
    </source>
</evidence>
<keyword evidence="5" id="KW-1185">Reference proteome</keyword>
<dbReference type="PANTHER" id="PTHR39082:SF1">
    <property type="entry name" value="SCAVENGER RECEPTOR CLASS A MEMBER 3"/>
    <property type="match status" value="1"/>
</dbReference>
<accession>A0ABP9I2A3</accession>
<sequence>MPKAPAIDQQKLLDLQAVDTRLAQLAHRRATLPEQAELDALLRRHSVVSDEAVAARTAVSDVEREVTRAEADVTVVRQRADRDRARLDAGTGSPKELEGLQHELESLARRQGVLEDVELEVMERLEQAQGRASRAEAELAEVAAAVREAERRRDEALAGIATEETAAVARRQAVAMGIDDALVATYEKLRSTRGGVGAAMLRARRCEGCRLELNTVDINRLRAAAADDVVRCEECGRILVRTAESGL</sequence>
<dbReference type="Gene3D" id="1.10.287.1490">
    <property type="match status" value="1"/>
</dbReference>
<dbReference type="Proteomes" id="UP001501195">
    <property type="component" value="Unassembled WGS sequence"/>
</dbReference>
<feature type="domain" description="CT398-like coiled coil hairpin" evidence="3">
    <location>
        <begin position="15"/>
        <end position="194"/>
    </location>
</feature>
<comment type="caution">
    <text evidence="4">The sequence shown here is derived from an EMBL/GenBank/DDBJ whole genome shotgun (WGS) entry which is preliminary data.</text>
</comment>
<dbReference type="InterPro" id="IPR003743">
    <property type="entry name" value="Zf-RING_7"/>
</dbReference>
<protein>
    <submittedName>
        <fullName evidence="4">C4-type zinc ribbon domain-containing protein</fullName>
    </submittedName>
</protein>